<feature type="compositionally biased region" description="Basic and acidic residues" evidence="8">
    <location>
        <begin position="15"/>
        <end position="28"/>
    </location>
</feature>
<feature type="coiled-coil region" evidence="7">
    <location>
        <begin position="180"/>
        <end position="207"/>
    </location>
</feature>
<comment type="subunit">
    <text evidence="6">Component of the ribosomal small subunit (SSU) processome.</text>
</comment>
<dbReference type="GeneID" id="28839081"/>
<evidence type="ECO:0000256" key="7">
    <source>
        <dbReference type="SAM" id="Coils"/>
    </source>
</evidence>
<evidence type="ECO:0000313" key="9">
    <source>
        <dbReference type="EMBL" id="OBT96433.1"/>
    </source>
</evidence>
<dbReference type="PIRSF" id="PIRSF015952">
    <property type="entry name" value="U3snoRNP11"/>
    <property type="match status" value="1"/>
</dbReference>
<comment type="function">
    <text evidence="1 6">Involved in nucleolar processing of pre-18S ribosomal RNA.</text>
</comment>
<keyword evidence="4 6" id="KW-0698">rRNA processing</keyword>
<proteinExistence type="inferred from homology"/>
<keyword evidence="10" id="KW-1185">Reference proteome</keyword>
<evidence type="ECO:0000256" key="8">
    <source>
        <dbReference type="SAM" id="MobiDB-lite"/>
    </source>
</evidence>
<evidence type="ECO:0000256" key="5">
    <source>
        <dbReference type="ARBA" id="ARBA00023242"/>
    </source>
</evidence>
<dbReference type="InterPro" id="IPR007144">
    <property type="entry name" value="SSU_processome_Utp11"/>
</dbReference>
<keyword evidence="7" id="KW-0175">Coiled coil</keyword>
<organism evidence="9 10">
    <name type="scientific">Pseudogymnoascus verrucosus</name>
    <dbReference type="NCBI Taxonomy" id="342668"/>
    <lineage>
        <taxon>Eukaryota</taxon>
        <taxon>Fungi</taxon>
        <taxon>Dikarya</taxon>
        <taxon>Ascomycota</taxon>
        <taxon>Pezizomycotina</taxon>
        <taxon>Leotiomycetes</taxon>
        <taxon>Thelebolales</taxon>
        <taxon>Thelebolaceae</taxon>
        <taxon>Pseudogymnoascus</taxon>
    </lineage>
</organism>
<evidence type="ECO:0000256" key="1">
    <source>
        <dbReference type="ARBA" id="ARBA00004099"/>
    </source>
</evidence>
<feature type="region of interest" description="Disordered" evidence="8">
    <location>
        <begin position="67"/>
        <end position="90"/>
    </location>
</feature>
<comment type="similarity">
    <text evidence="3 6">Belongs to the UTP11 family.</text>
</comment>
<dbReference type="PANTHER" id="PTHR12838">
    <property type="entry name" value="U3 SMALL NUCLEOLAR RNA-ASSOCIATED PROTEIN 11"/>
    <property type="match status" value="1"/>
</dbReference>
<evidence type="ECO:0000313" key="10">
    <source>
        <dbReference type="Proteomes" id="UP000091956"/>
    </source>
</evidence>
<dbReference type="Proteomes" id="UP000091956">
    <property type="component" value="Unassembled WGS sequence"/>
</dbReference>
<feature type="compositionally biased region" description="Basic and acidic residues" evidence="8">
    <location>
        <begin position="141"/>
        <end position="153"/>
    </location>
</feature>
<name>A0A1B8GKR1_9PEZI</name>
<protein>
    <recommendedName>
        <fullName evidence="6">U3 small nucleolar RNA-associated protein 11</fullName>
        <shortName evidence="6">U3 snoRNA-associated protein 11</shortName>
    </recommendedName>
</protein>
<comment type="subcellular location">
    <subcellularLocation>
        <location evidence="2 6">Nucleus</location>
        <location evidence="2 6">Nucleolus</location>
    </subcellularLocation>
</comment>
<dbReference type="AlphaFoldDB" id="A0A1B8GKR1"/>
<dbReference type="GO" id="GO:0032040">
    <property type="term" value="C:small-subunit processome"/>
    <property type="evidence" value="ECO:0007669"/>
    <property type="project" value="UniProtKB-UniRule"/>
</dbReference>
<sequence length="234" mass="26839">MSSMRNAVQRRPHRERGQPEERAKWGLLEKHKDYSARARDFNAKKTKLKALRQKVLDKNPDEFYFGMVSQKGPTTSGKNSTGTLNGDKGNKVLDQDAVRLFKTQDLGYVRTMRNKTAKEVESLRRRVVGIEGEGRRVVFVEGEGERGERMGGDEEREDREEEKGEEEGEKRLRRVREKEAGKLESMLEIAEKRLEALTEAEEALDLQRKKMGKTMSVGGVTKGGVKFKVRERKK</sequence>
<keyword evidence="5 6" id="KW-0539">Nucleus</keyword>
<evidence type="ECO:0000256" key="4">
    <source>
        <dbReference type="ARBA" id="ARBA00022552"/>
    </source>
</evidence>
<feature type="compositionally biased region" description="Acidic residues" evidence="8">
    <location>
        <begin position="154"/>
        <end position="167"/>
    </location>
</feature>
<dbReference type="STRING" id="342668.A0A1B8GKR1"/>
<feature type="compositionally biased region" description="Polar residues" evidence="8">
    <location>
        <begin position="71"/>
        <end position="84"/>
    </location>
</feature>
<reference evidence="9 10" key="1">
    <citation type="submission" date="2016-03" db="EMBL/GenBank/DDBJ databases">
        <title>Comparative genomics of Pseudogymnoascus destructans, the fungus causing white-nose syndrome of bats.</title>
        <authorList>
            <person name="Palmer J.M."/>
            <person name="Drees K.P."/>
            <person name="Foster J.T."/>
            <person name="Lindner D.L."/>
        </authorList>
    </citation>
    <scope>NUCLEOTIDE SEQUENCE [LARGE SCALE GENOMIC DNA]</scope>
    <source>
        <strain evidence="9 10">UAMH 10579</strain>
    </source>
</reference>
<gene>
    <name evidence="9" type="ORF">VE01_05695</name>
</gene>
<dbReference type="PANTHER" id="PTHR12838:SF0">
    <property type="entry name" value="U3 SMALL NUCLEOLAR RNA-ASSOCIATED PROTEIN 11-RELATED"/>
    <property type="match status" value="1"/>
</dbReference>
<dbReference type="Pfam" id="PF03998">
    <property type="entry name" value="Utp11"/>
    <property type="match status" value="1"/>
</dbReference>
<dbReference type="EMBL" id="KV460228">
    <property type="protein sequence ID" value="OBT96433.1"/>
    <property type="molecule type" value="Genomic_DNA"/>
</dbReference>
<dbReference type="RefSeq" id="XP_018130166.1">
    <property type="nucleotide sequence ID" value="XM_018275156.2"/>
</dbReference>
<dbReference type="OrthoDB" id="29058at2759"/>
<evidence type="ECO:0000256" key="2">
    <source>
        <dbReference type="ARBA" id="ARBA00004604"/>
    </source>
</evidence>
<feature type="region of interest" description="Disordered" evidence="8">
    <location>
        <begin position="141"/>
        <end position="177"/>
    </location>
</feature>
<evidence type="ECO:0000256" key="3">
    <source>
        <dbReference type="ARBA" id="ARBA00008105"/>
    </source>
</evidence>
<evidence type="ECO:0000256" key="6">
    <source>
        <dbReference type="PIRNR" id="PIRNR015952"/>
    </source>
</evidence>
<accession>A0A1B8GKR1</accession>
<reference evidence="10" key="2">
    <citation type="journal article" date="2018" name="Nat. Commun.">
        <title>Extreme sensitivity to ultraviolet light in the fungal pathogen causing white-nose syndrome of bats.</title>
        <authorList>
            <person name="Palmer J.M."/>
            <person name="Drees K.P."/>
            <person name="Foster J.T."/>
            <person name="Lindner D.L."/>
        </authorList>
    </citation>
    <scope>NUCLEOTIDE SEQUENCE [LARGE SCALE GENOMIC DNA]</scope>
    <source>
        <strain evidence="10">UAMH 10579</strain>
    </source>
</reference>
<dbReference type="GO" id="GO:0006364">
    <property type="term" value="P:rRNA processing"/>
    <property type="evidence" value="ECO:0007669"/>
    <property type="project" value="UniProtKB-UniRule"/>
</dbReference>
<feature type="region of interest" description="Disordered" evidence="8">
    <location>
        <begin position="1"/>
        <end position="28"/>
    </location>
</feature>